<evidence type="ECO:0000259" key="15">
    <source>
        <dbReference type="PROSITE" id="PS51103"/>
    </source>
</evidence>
<dbReference type="InterPro" id="IPR003352">
    <property type="entry name" value="PTS_EIIC"/>
</dbReference>
<evidence type="ECO:0000259" key="14">
    <source>
        <dbReference type="PROSITE" id="PS51098"/>
    </source>
</evidence>
<dbReference type="KEGG" id="str:Sterm_0474"/>
<evidence type="ECO:0000256" key="3">
    <source>
        <dbReference type="ARBA" id="ARBA00022475"/>
    </source>
</evidence>
<feature type="transmembrane region" description="Helical" evidence="12">
    <location>
        <begin position="245"/>
        <end position="276"/>
    </location>
</feature>
<dbReference type="Pfam" id="PF00358">
    <property type="entry name" value="PTS_EIIA_1"/>
    <property type="match status" value="1"/>
</dbReference>
<dbReference type="Pfam" id="PF00367">
    <property type="entry name" value="PTS_EIIB"/>
    <property type="match status" value="1"/>
</dbReference>
<keyword evidence="9 12" id="KW-1133">Transmembrane helix</keyword>
<protein>
    <submittedName>
        <fullName evidence="16">PTS system, beta-glucoside-specific IIABC subunit</fullName>
    </submittedName>
</protein>
<keyword evidence="7 12" id="KW-0812">Transmembrane</keyword>
<dbReference type="InterPro" id="IPR001996">
    <property type="entry name" value="PTS_IIB_1"/>
</dbReference>
<evidence type="ECO:0000313" key="16">
    <source>
        <dbReference type="EMBL" id="ACZ07351.1"/>
    </source>
</evidence>
<name>D1AMX5_SEBTE</name>
<feature type="domain" description="PTS EIIA type-1" evidence="13">
    <location>
        <begin position="489"/>
        <end position="592"/>
    </location>
</feature>
<dbReference type="InterPro" id="IPR011055">
    <property type="entry name" value="Dup_hybrid_motif"/>
</dbReference>
<reference evidence="17" key="1">
    <citation type="submission" date="2009-09" db="EMBL/GenBank/DDBJ databases">
        <title>The complete chromosome of Sebaldella termitidis ATCC 33386.</title>
        <authorList>
            <consortium name="US DOE Joint Genome Institute (JGI-PGF)"/>
            <person name="Lucas S."/>
            <person name="Copeland A."/>
            <person name="Lapidus A."/>
            <person name="Glavina del Rio T."/>
            <person name="Dalin E."/>
            <person name="Tice H."/>
            <person name="Bruce D."/>
            <person name="Goodwin L."/>
            <person name="Pitluck S."/>
            <person name="Kyrpides N."/>
            <person name="Mavromatis K."/>
            <person name="Ivanova N."/>
            <person name="Mikhailova N."/>
            <person name="Sims D."/>
            <person name="Meincke L."/>
            <person name="Brettin T."/>
            <person name="Detter J.C."/>
            <person name="Han C."/>
            <person name="Larimer F."/>
            <person name="Land M."/>
            <person name="Hauser L."/>
            <person name="Markowitz V."/>
            <person name="Cheng J.F."/>
            <person name="Hugenholtz P."/>
            <person name="Woyke T."/>
            <person name="Wu D."/>
            <person name="Eisen J.A."/>
        </authorList>
    </citation>
    <scope>NUCLEOTIDE SEQUENCE [LARGE SCALE GENOMIC DNA]</scope>
    <source>
        <strain evidence="17">ATCC 33386 / NCTC 11300</strain>
    </source>
</reference>
<dbReference type="HOGENOM" id="CLU_012312_2_3_0"/>
<gene>
    <name evidence="16" type="ordered locus">Sterm_0474</name>
</gene>
<evidence type="ECO:0000256" key="2">
    <source>
        <dbReference type="ARBA" id="ARBA00022448"/>
    </source>
</evidence>
<dbReference type="PROSITE" id="PS00371">
    <property type="entry name" value="PTS_EIIA_TYPE_1_HIS"/>
    <property type="match status" value="1"/>
</dbReference>
<feature type="transmembrane region" description="Helical" evidence="12">
    <location>
        <begin position="379"/>
        <end position="402"/>
    </location>
</feature>
<feature type="active site" description="Phosphocysteine intermediate; for EIIB activity" evidence="11">
    <location>
        <position position="26"/>
    </location>
</feature>
<dbReference type="EMBL" id="CP001739">
    <property type="protein sequence ID" value="ACZ07351.1"/>
    <property type="molecule type" value="Genomic_DNA"/>
</dbReference>
<dbReference type="InterPro" id="IPR018113">
    <property type="entry name" value="PTrfase_EIIB_Cys"/>
</dbReference>
<dbReference type="GO" id="GO:0005886">
    <property type="term" value="C:plasma membrane"/>
    <property type="evidence" value="ECO:0007669"/>
    <property type="project" value="UniProtKB-SubCell"/>
</dbReference>
<dbReference type="InterPro" id="IPR001127">
    <property type="entry name" value="PTS_EIIA_1_perm"/>
</dbReference>
<dbReference type="GO" id="GO:0090589">
    <property type="term" value="F:protein-phosphocysteine-trehalose phosphotransferase system transporter activity"/>
    <property type="evidence" value="ECO:0007669"/>
    <property type="project" value="TreeGrafter"/>
</dbReference>
<feature type="transmembrane region" description="Helical" evidence="12">
    <location>
        <begin position="282"/>
        <end position="300"/>
    </location>
</feature>
<sequence length="618" mass="65755">MDYKKIGKEIFDLVGGNNNITQMTHCATRLRFVLKDFSSIDHEKLKAIPGVLDVIFKGGQLQVIIGPDVPEVYRAADALYTGSKNNNNEKGENQNILNRIMAVVVGIFNPMLPAITGAGMIKAVLALLKAFSLIDVNGQTFAILSFISDSAFYFMPMILAYSSAKVFKCSPGLAITLAGVLLHPNFIAMKNAGEAVKFAGINVPLAGYASTVIPIILIVFLMSYVERFAEKILPVHIKYIGRPLIILLVMAPLSLIVVGPLGFNIGNILAAGIAFLDNKAGWLVPTVIGTFTPLLVMFGLHNGLFPIATTQLGVSGHESIMGPGMLPSNVAQGAACMAVAVKTKSKEMRQQAISAGITALLGITEPAMYGVTLRLKKPLIAVMIGGGLGGLYAGLTGVVRYSFGSPGFATLPVFISDDPANIRNALISAFIGIIVSFVLTLLIKFDYNYGSPEEVITDQALSAARPILQTAVINSPLSGEVTSLSEVNDEIFSKGLLGKGVAVIPNEGKVTAPYDAEVSIIETKHAVAFTGDNGIDLLVHVGIDTVELNGKYFNCKVKNGDKVKAGDVVLEFDINAIKKAGYKIITPIIITNSNEFESITQISSENIISGKPILNLEV</sequence>
<evidence type="ECO:0000256" key="1">
    <source>
        <dbReference type="ARBA" id="ARBA00004651"/>
    </source>
</evidence>
<dbReference type="SUPFAM" id="SSF55604">
    <property type="entry name" value="Glucose permease domain IIB"/>
    <property type="match status" value="1"/>
</dbReference>
<dbReference type="InterPro" id="IPR013013">
    <property type="entry name" value="PTS_EIIC_1"/>
</dbReference>
<dbReference type="eggNOG" id="COG1263">
    <property type="taxonomic scope" value="Bacteria"/>
</dbReference>
<dbReference type="PROSITE" id="PS51103">
    <property type="entry name" value="PTS_EIIC_TYPE_1"/>
    <property type="match status" value="1"/>
</dbReference>
<organism evidence="16 17">
    <name type="scientific">Sebaldella termitidis (strain ATCC 33386 / NCTC 11300)</name>
    <dbReference type="NCBI Taxonomy" id="526218"/>
    <lineage>
        <taxon>Bacteria</taxon>
        <taxon>Fusobacteriati</taxon>
        <taxon>Fusobacteriota</taxon>
        <taxon>Fusobacteriia</taxon>
        <taxon>Fusobacteriales</taxon>
        <taxon>Leptotrichiaceae</taxon>
        <taxon>Sebaldella</taxon>
    </lineage>
</organism>
<evidence type="ECO:0000256" key="11">
    <source>
        <dbReference type="PROSITE-ProRule" id="PRU00421"/>
    </source>
</evidence>
<dbReference type="PROSITE" id="PS51093">
    <property type="entry name" value="PTS_EIIA_TYPE_1"/>
    <property type="match status" value="1"/>
</dbReference>
<dbReference type="InterPro" id="IPR050558">
    <property type="entry name" value="PTS_Sugar-Specific_Components"/>
</dbReference>
<dbReference type="AlphaFoldDB" id="D1AMX5"/>
<keyword evidence="17" id="KW-1185">Reference proteome</keyword>
<keyword evidence="8" id="KW-0418">Kinase</keyword>
<dbReference type="GO" id="GO:0009401">
    <property type="term" value="P:phosphoenolpyruvate-dependent sugar phosphotransferase system"/>
    <property type="evidence" value="ECO:0007669"/>
    <property type="project" value="UniProtKB-KW"/>
</dbReference>
<evidence type="ECO:0000256" key="8">
    <source>
        <dbReference type="ARBA" id="ARBA00022777"/>
    </source>
</evidence>
<reference evidence="16 17" key="2">
    <citation type="journal article" date="2010" name="Stand. Genomic Sci.">
        <title>Complete genome sequence of Sebaldella termitidis type strain (NCTC 11300).</title>
        <authorList>
            <person name="Harmon-Smith M."/>
            <person name="Celia L."/>
            <person name="Chertkov O."/>
            <person name="Lapidus A."/>
            <person name="Copeland A."/>
            <person name="Glavina Del Rio T."/>
            <person name="Nolan M."/>
            <person name="Lucas S."/>
            <person name="Tice H."/>
            <person name="Cheng J.F."/>
            <person name="Han C."/>
            <person name="Detter J.C."/>
            <person name="Bruce D."/>
            <person name="Goodwin L."/>
            <person name="Pitluck S."/>
            <person name="Pati A."/>
            <person name="Liolios K."/>
            <person name="Ivanova N."/>
            <person name="Mavromatis K."/>
            <person name="Mikhailova N."/>
            <person name="Chen A."/>
            <person name="Palaniappan K."/>
            <person name="Land M."/>
            <person name="Hauser L."/>
            <person name="Chang Y.J."/>
            <person name="Jeffries C.D."/>
            <person name="Brettin T."/>
            <person name="Goker M."/>
            <person name="Beck B."/>
            <person name="Bristow J."/>
            <person name="Eisen J.A."/>
            <person name="Markowitz V."/>
            <person name="Hugenholtz P."/>
            <person name="Kyrpides N.C."/>
            <person name="Klenk H.P."/>
            <person name="Chen F."/>
        </authorList>
    </citation>
    <scope>NUCLEOTIDE SEQUENCE [LARGE SCALE GENOMIC DNA]</scope>
    <source>
        <strain evidence="17">ATCC 33386 / NCTC 11300</strain>
    </source>
</reference>
<feature type="transmembrane region" description="Helical" evidence="12">
    <location>
        <begin position="100"/>
        <end position="121"/>
    </location>
</feature>
<proteinExistence type="predicted"/>
<dbReference type="GO" id="GO:0015771">
    <property type="term" value="P:trehalose transport"/>
    <property type="evidence" value="ECO:0007669"/>
    <property type="project" value="TreeGrafter"/>
</dbReference>
<dbReference type="Proteomes" id="UP000000845">
    <property type="component" value="Chromosome"/>
</dbReference>
<evidence type="ECO:0000256" key="6">
    <source>
        <dbReference type="ARBA" id="ARBA00022683"/>
    </source>
</evidence>
<evidence type="ECO:0000256" key="7">
    <source>
        <dbReference type="ARBA" id="ARBA00022692"/>
    </source>
</evidence>
<dbReference type="Gene3D" id="3.30.1360.60">
    <property type="entry name" value="Glucose permease domain IIB"/>
    <property type="match status" value="1"/>
</dbReference>
<feature type="transmembrane region" description="Helical" evidence="12">
    <location>
        <begin position="173"/>
        <end position="193"/>
    </location>
</feature>
<evidence type="ECO:0000256" key="10">
    <source>
        <dbReference type="ARBA" id="ARBA00023136"/>
    </source>
</evidence>
<dbReference type="STRING" id="526218.Sterm_0474"/>
<keyword evidence="4" id="KW-0762">Sugar transport</keyword>
<dbReference type="PROSITE" id="PS51098">
    <property type="entry name" value="PTS_EIIB_TYPE_1"/>
    <property type="match status" value="1"/>
</dbReference>
<dbReference type="FunFam" id="2.70.70.10:FF:000001">
    <property type="entry name" value="PTS system glucose-specific IIA component"/>
    <property type="match status" value="1"/>
</dbReference>
<keyword evidence="10 12" id="KW-0472">Membrane</keyword>
<feature type="transmembrane region" description="Helical" evidence="12">
    <location>
        <begin position="205"/>
        <end position="225"/>
    </location>
</feature>
<dbReference type="GO" id="GO:0016301">
    <property type="term" value="F:kinase activity"/>
    <property type="evidence" value="ECO:0007669"/>
    <property type="project" value="UniProtKB-KW"/>
</dbReference>
<keyword evidence="6" id="KW-0598">Phosphotransferase system</keyword>
<dbReference type="InterPro" id="IPR011297">
    <property type="entry name" value="PTS_IIABC_b_glu"/>
</dbReference>
<dbReference type="PROSITE" id="PS01035">
    <property type="entry name" value="PTS_EIIB_TYPE_1_CYS"/>
    <property type="match status" value="1"/>
</dbReference>
<dbReference type="RefSeq" id="WP_012859949.1">
    <property type="nucleotide sequence ID" value="NC_013517.1"/>
</dbReference>
<dbReference type="Gene3D" id="2.70.70.10">
    <property type="entry name" value="Glucose Permease (Domain IIA)"/>
    <property type="match status" value="1"/>
</dbReference>
<dbReference type="GO" id="GO:0008982">
    <property type="term" value="F:protein-N(PI)-phosphohistidine-sugar phosphotransferase activity"/>
    <property type="evidence" value="ECO:0007669"/>
    <property type="project" value="InterPro"/>
</dbReference>
<dbReference type="PANTHER" id="PTHR30175">
    <property type="entry name" value="PHOSPHOTRANSFERASE SYSTEM TRANSPORT PROTEIN"/>
    <property type="match status" value="1"/>
</dbReference>
<evidence type="ECO:0000256" key="12">
    <source>
        <dbReference type="SAM" id="Phobius"/>
    </source>
</evidence>
<dbReference type="eggNOG" id="COG1264">
    <property type="taxonomic scope" value="Bacteria"/>
</dbReference>
<keyword evidence="2" id="KW-0813">Transport</keyword>
<dbReference type="FunFam" id="3.30.1360.60:FF:000001">
    <property type="entry name" value="PTS system glucose-specific IIBC component PtsG"/>
    <property type="match status" value="1"/>
</dbReference>
<comment type="subcellular location">
    <subcellularLocation>
        <location evidence="1">Cell membrane</location>
        <topology evidence="1">Multi-pass membrane protein</topology>
    </subcellularLocation>
</comment>
<feature type="transmembrane region" description="Helical" evidence="12">
    <location>
        <begin position="422"/>
        <end position="443"/>
    </location>
</feature>
<evidence type="ECO:0000259" key="13">
    <source>
        <dbReference type="PROSITE" id="PS51093"/>
    </source>
</evidence>
<accession>D1AMX5</accession>
<dbReference type="InterPro" id="IPR036878">
    <property type="entry name" value="Glu_permease_IIB"/>
</dbReference>
<feature type="domain" description="PTS EIIC type-1" evidence="15">
    <location>
        <begin position="102"/>
        <end position="459"/>
    </location>
</feature>
<evidence type="ECO:0000256" key="4">
    <source>
        <dbReference type="ARBA" id="ARBA00022597"/>
    </source>
</evidence>
<evidence type="ECO:0000256" key="9">
    <source>
        <dbReference type="ARBA" id="ARBA00022989"/>
    </source>
</evidence>
<dbReference type="SUPFAM" id="SSF51261">
    <property type="entry name" value="Duplicated hybrid motif"/>
    <property type="match status" value="1"/>
</dbReference>
<dbReference type="Pfam" id="PF02378">
    <property type="entry name" value="PTS_EIIC"/>
    <property type="match status" value="1"/>
</dbReference>
<dbReference type="NCBIfam" id="TIGR00830">
    <property type="entry name" value="PTBA"/>
    <property type="match status" value="1"/>
</dbReference>
<dbReference type="PANTHER" id="PTHR30175:SF1">
    <property type="entry name" value="PTS SYSTEM ARBUTIN-, CELLOBIOSE-, AND SALICIN-SPECIFIC EIIBC COMPONENT-RELATED"/>
    <property type="match status" value="1"/>
</dbReference>
<dbReference type="NCBIfam" id="TIGR01995">
    <property type="entry name" value="PTS-II-ABC-beta"/>
    <property type="match status" value="1"/>
</dbReference>
<keyword evidence="3" id="KW-1003">Cell membrane</keyword>
<feature type="domain" description="PTS EIIB type-1" evidence="14">
    <location>
        <begin position="4"/>
        <end position="86"/>
    </location>
</feature>
<keyword evidence="5" id="KW-0808">Transferase</keyword>
<feature type="transmembrane region" description="Helical" evidence="12">
    <location>
        <begin position="141"/>
        <end position="161"/>
    </location>
</feature>
<dbReference type="eggNOG" id="COG2190">
    <property type="taxonomic scope" value="Bacteria"/>
</dbReference>
<dbReference type="CDD" id="cd00212">
    <property type="entry name" value="PTS_IIB_glc"/>
    <property type="match status" value="1"/>
</dbReference>
<evidence type="ECO:0000313" key="17">
    <source>
        <dbReference type="Proteomes" id="UP000000845"/>
    </source>
</evidence>
<evidence type="ECO:0000256" key="5">
    <source>
        <dbReference type="ARBA" id="ARBA00022679"/>
    </source>
</evidence>